<dbReference type="SUPFAM" id="SSF47336">
    <property type="entry name" value="ACP-like"/>
    <property type="match status" value="2"/>
</dbReference>
<keyword evidence="7" id="KW-1185">Reference proteome</keyword>
<dbReference type="Pfam" id="PF13193">
    <property type="entry name" value="AMP-binding_C"/>
    <property type="match status" value="2"/>
</dbReference>
<dbReference type="InterPro" id="IPR000873">
    <property type="entry name" value="AMP-dep_synth/lig_dom"/>
</dbReference>
<dbReference type="InterPro" id="IPR045851">
    <property type="entry name" value="AMP-bd_C_sf"/>
</dbReference>
<proteinExistence type="predicted"/>
<dbReference type="SMART" id="SM00823">
    <property type="entry name" value="PKS_PP"/>
    <property type="match status" value="2"/>
</dbReference>
<dbReference type="GO" id="GO:0043041">
    <property type="term" value="P:amino acid activation for nonribosomal peptide biosynthetic process"/>
    <property type="evidence" value="ECO:0007669"/>
    <property type="project" value="TreeGrafter"/>
</dbReference>
<dbReference type="InterPro" id="IPR023213">
    <property type="entry name" value="CAT-like_dom_sf"/>
</dbReference>
<dbReference type="Gene3D" id="3.30.559.10">
    <property type="entry name" value="Chloramphenicol acetyltransferase-like domain"/>
    <property type="match status" value="1"/>
</dbReference>
<dbReference type="GO" id="GO:0044550">
    <property type="term" value="P:secondary metabolite biosynthetic process"/>
    <property type="evidence" value="ECO:0007669"/>
    <property type="project" value="TreeGrafter"/>
</dbReference>
<dbReference type="Gene3D" id="1.10.1200.10">
    <property type="entry name" value="ACP-like"/>
    <property type="match status" value="2"/>
</dbReference>
<evidence type="ECO:0000256" key="3">
    <source>
        <dbReference type="ARBA" id="ARBA00022553"/>
    </source>
</evidence>
<dbReference type="InterPro" id="IPR009081">
    <property type="entry name" value="PP-bd_ACP"/>
</dbReference>
<dbReference type="InterPro" id="IPR006162">
    <property type="entry name" value="Ppantetheine_attach_site"/>
</dbReference>
<dbReference type="EMBL" id="WRPM01000031">
    <property type="protein sequence ID" value="MVT25742.1"/>
    <property type="molecule type" value="Genomic_DNA"/>
</dbReference>
<dbReference type="InterPro" id="IPR042099">
    <property type="entry name" value="ANL_N_sf"/>
</dbReference>
<comment type="cofactor">
    <cofactor evidence="1">
        <name>pantetheine 4'-phosphate</name>
        <dbReference type="ChEBI" id="CHEBI:47942"/>
    </cofactor>
</comment>
<dbReference type="InterPro" id="IPR010071">
    <property type="entry name" value="AA_adenyl_dom"/>
</dbReference>
<dbReference type="OrthoDB" id="2472181at2"/>
<feature type="region of interest" description="Disordered" evidence="4">
    <location>
        <begin position="1"/>
        <end position="32"/>
    </location>
</feature>
<comment type="caution">
    <text evidence="6">The sequence shown here is derived from an EMBL/GenBank/DDBJ whole genome shotgun (WGS) entry which is preliminary data.</text>
</comment>
<dbReference type="InterPro" id="IPR001242">
    <property type="entry name" value="Condensation_dom"/>
</dbReference>
<dbReference type="Pfam" id="PF00501">
    <property type="entry name" value="AMP-binding"/>
    <property type="match status" value="2"/>
</dbReference>
<feature type="domain" description="Carrier" evidence="5">
    <location>
        <begin position="1734"/>
        <end position="1809"/>
    </location>
</feature>
<dbReference type="PROSITE" id="PS50075">
    <property type="entry name" value="CARRIER"/>
    <property type="match status" value="2"/>
</dbReference>
<accession>A0A7K1UH55</accession>
<evidence type="ECO:0000256" key="1">
    <source>
        <dbReference type="ARBA" id="ARBA00001957"/>
    </source>
</evidence>
<evidence type="ECO:0000313" key="6">
    <source>
        <dbReference type="EMBL" id="MVT25742.1"/>
    </source>
</evidence>
<dbReference type="Pfam" id="PF00668">
    <property type="entry name" value="Condensation"/>
    <property type="match status" value="1"/>
</dbReference>
<dbReference type="GO" id="GO:0005737">
    <property type="term" value="C:cytoplasm"/>
    <property type="evidence" value="ECO:0007669"/>
    <property type="project" value="TreeGrafter"/>
</dbReference>
<dbReference type="GO" id="GO:0008610">
    <property type="term" value="P:lipid biosynthetic process"/>
    <property type="evidence" value="ECO:0007669"/>
    <property type="project" value="UniProtKB-ARBA"/>
</dbReference>
<gene>
    <name evidence="6" type="ORF">GNZ21_05090</name>
</gene>
<dbReference type="InterPro" id="IPR025110">
    <property type="entry name" value="AMP-bd_C"/>
</dbReference>
<dbReference type="PANTHER" id="PTHR45527">
    <property type="entry name" value="NONRIBOSOMAL PEPTIDE SYNTHETASE"/>
    <property type="match status" value="1"/>
</dbReference>
<dbReference type="Gene3D" id="3.30.559.30">
    <property type="entry name" value="Nonribosomal peptide synthetase, condensation domain"/>
    <property type="match status" value="1"/>
</dbReference>
<dbReference type="CDD" id="cd05930">
    <property type="entry name" value="A_NRPS"/>
    <property type="match status" value="1"/>
</dbReference>
<dbReference type="SUPFAM" id="SSF52777">
    <property type="entry name" value="CoA-dependent acyltransferases"/>
    <property type="match status" value="2"/>
</dbReference>
<evidence type="ECO:0000256" key="4">
    <source>
        <dbReference type="SAM" id="MobiDB-lite"/>
    </source>
</evidence>
<dbReference type="Gene3D" id="3.30.300.30">
    <property type="match status" value="2"/>
</dbReference>
<reference evidence="6 7" key="1">
    <citation type="submission" date="2019-12" db="EMBL/GenBank/DDBJ databases">
        <title>Nesterenkonia muleiensis sp. nov., a novel actinobacterium isolated from sap of Populus euphratica.</title>
        <authorList>
            <person name="Wang R."/>
        </authorList>
    </citation>
    <scope>NUCLEOTIDE SEQUENCE [LARGE SCALE GENOMIC DNA]</scope>
    <source>
        <strain evidence="6 7">F10</strain>
    </source>
</reference>
<name>A0A7K1UH55_9MICC</name>
<evidence type="ECO:0000313" key="7">
    <source>
        <dbReference type="Proteomes" id="UP000460157"/>
    </source>
</evidence>
<dbReference type="Proteomes" id="UP000460157">
    <property type="component" value="Unassembled WGS sequence"/>
</dbReference>
<dbReference type="GO" id="GO:0003824">
    <property type="term" value="F:catalytic activity"/>
    <property type="evidence" value="ECO:0007669"/>
    <property type="project" value="InterPro"/>
</dbReference>
<protein>
    <submittedName>
        <fullName evidence="6">Amino acid adenylation domain-containing protein</fullName>
    </submittedName>
</protein>
<dbReference type="PROSITE" id="PS00012">
    <property type="entry name" value="PHOSPHOPANTETHEINE"/>
    <property type="match status" value="1"/>
</dbReference>
<keyword evidence="3" id="KW-0597">Phosphoprotein</keyword>
<sequence>MINWVGERPDSGASTFPLGSRQGAQTGKRGELSRKAGGVQAIEIFCAVALVLSRHNDGGPVCIGIGTCPGVEADVVVQPEPNELLTDFRTRALSALGRVGFAQGAVSVAVWGERVSGQHFSTFAQARFILCEETLKMDYDASSFNVLTAESLLEQVVLAAMAAGNQELTRVKDLDILSESERSRIVARDSRKVSSELEDPWAMIIESCNARPDRVALVDESSCVSYRELMKRVDETCGRLAALGVQAGDVVTVSVTRNLHSIIAMLAALKLGACYVPVDSESPATRQAQIYDQVRPRAFLSSCAGGIDILLNQNLDGDSYAAPAGPESRAAYVLFTSGSTGAPKGVAISRPSISSLLLSTEEALQRNGLETWVSIHSFAFDASVWEIFGSLCFGDTLVVASESERRDPDQLVALMDRHSVSSLTISPTAFEGFRESAQRMPSVVFGLRRIILCAEPVSVPSIDSWFDHWSGTDRMPVLLNMYGITEATVHSTIYRMKHSRGERRNRIGYGLSDTPIYVVDDHGRLVPDGVAGEMLIGGCRVALGYVGPDRQMLDKRYIEDTISPHARGRLYKSGDFARRLSDGSLEFLGRRDRQLKIRGHRVEAGDIEAAALRIDGVKAARAWADPQGVSSRLCLGVEVGGADVSKESVAAVVREALPKYMVPGVVVVVDQFPTTTNGKLDTNGLLSGGVEVENSGGESEHAAEWENETERTIASAMGEVLAVDCPDRSANFFRLGGDSISAIRLVTSLRDLGIQVTLAEIYQLQTVWAIADGTGVVSDNQQPPRDRTLRDGIAGHLTVQLPATPLQRGMIYHNLLGSGSTYHDVLHYRIKDAPDGPLQPALDAVVQRHLSLRGYFLATNEGVLEFCEAETAQIELRVFDHSDSDFTEDARNLVRTWATGERQRGFSLDVPGLLRVALHKFREDCVLSLSVHHAVLDGWSAATFVAELLTLWAGGSLPLPSGRDRVVHEKYVQLIQQSQNDEGDRHFWRERVSAIGPDALDHSVRTGRPVDTVRVQLDRDICVALDSIAERLAVSVRSVFVTLHGAALEASWGESTPPVTGLVTGGRPEMEGATGVLGLFLNTLPVRMRLRGLSWRQAIQQTFQDEVSFSSHRRYPLADIQTAAGRRLIDVAFNYTDFYSSEPTGALKAMVAEGWYEERTEFPVLSTLNRLADGSGELVIVAQFGTEVRLSHKYANILRSMLRSLASGELDSPNGVIEITKDDSLLAEGTLELAGPLRPIDCNRLLGSIVRHATDQPDTVAVVDGDSHYTYERLWLEVSSVARSLEEKGVAKGSRVIIEGQRSARLVIATIATLALGASVVPVDPSLPERRRSDMSAAAGPVAFARITKCDIEISSGPGASDGSRFKQLQLPTQVDPEDEAYLLFTSGTTGTPRSVAMPFESVANLVDWQVRRLADGPRRVGLFAAVGFDVSIQEMLSCLSGGNTLVVIKSEVKIDPMRTLTFLRDEKIDTLFVPPLILRQLARAWRDDDVAPAMRTVIAAGERLIVDDTLRRFGTAAGFRLINQYGPTETHVVTEADLGADPIRWPDSPGIGLPIPNVVLHGNPNMKGPADAVELAVSGSAVALGYTDKNGKPARVAEFGRRNGRRYYQTGDLVRFSDGGLEYQGRIDSQLKVHGYRVDIFEVEGAIRALPEVADCLVRGRRGAHSVALEALIQLRRGQRLERHSLRAVLNQVLPTYAVPTRIEIVDGLPTDRRGKADDSALAGRRIRRRSAVGLTQLEQKILDAWADVLGHQSISTKDTFFDVGGSSILLLDLYMRLKTELNTSFEIRHLLQYPSISLFAEFVRSQEKIRGGSYV</sequence>
<dbReference type="Pfam" id="PF00550">
    <property type="entry name" value="PP-binding"/>
    <property type="match status" value="2"/>
</dbReference>
<keyword evidence="2" id="KW-0596">Phosphopantetheine</keyword>
<evidence type="ECO:0000259" key="5">
    <source>
        <dbReference type="PROSITE" id="PS50075"/>
    </source>
</evidence>
<dbReference type="InterPro" id="IPR036736">
    <property type="entry name" value="ACP-like_sf"/>
</dbReference>
<dbReference type="PROSITE" id="PS00455">
    <property type="entry name" value="AMP_BINDING"/>
    <property type="match status" value="2"/>
</dbReference>
<evidence type="ECO:0000256" key="2">
    <source>
        <dbReference type="ARBA" id="ARBA00022450"/>
    </source>
</evidence>
<dbReference type="PANTHER" id="PTHR45527:SF1">
    <property type="entry name" value="FATTY ACID SYNTHASE"/>
    <property type="match status" value="1"/>
</dbReference>
<dbReference type="InterPro" id="IPR020845">
    <property type="entry name" value="AMP-binding_CS"/>
</dbReference>
<dbReference type="InterPro" id="IPR020806">
    <property type="entry name" value="PKS_PP-bd"/>
</dbReference>
<dbReference type="Gene3D" id="3.40.50.12780">
    <property type="entry name" value="N-terminal domain of ligase-like"/>
    <property type="match status" value="2"/>
</dbReference>
<dbReference type="NCBIfam" id="TIGR01733">
    <property type="entry name" value="AA-adenyl-dom"/>
    <property type="match status" value="1"/>
</dbReference>
<dbReference type="SUPFAM" id="SSF56801">
    <property type="entry name" value="Acetyl-CoA synthetase-like"/>
    <property type="match status" value="2"/>
</dbReference>
<organism evidence="6 7">
    <name type="scientific">Nesterenkonia alkaliphila</name>
    <dbReference type="NCBI Taxonomy" id="1463631"/>
    <lineage>
        <taxon>Bacteria</taxon>
        <taxon>Bacillati</taxon>
        <taxon>Actinomycetota</taxon>
        <taxon>Actinomycetes</taxon>
        <taxon>Micrococcales</taxon>
        <taxon>Micrococcaceae</taxon>
        <taxon>Nesterenkonia</taxon>
    </lineage>
</organism>
<feature type="domain" description="Carrier" evidence="5">
    <location>
        <begin position="704"/>
        <end position="778"/>
    </location>
</feature>
<dbReference type="GO" id="GO:0031177">
    <property type="term" value="F:phosphopantetheine binding"/>
    <property type="evidence" value="ECO:0007669"/>
    <property type="project" value="InterPro"/>
</dbReference>